<protein>
    <submittedName>
        <fullName evidence="1">5870_t:CDS:1</fullName>
    </submittedName>
</protein>
<dbReference type="Proteomes" id="UP000789525">
    <property type="component" value="Unassembled WGS sequence"/>
</dbReference>
<accession>A0ACA9KMD0</accession>
<sequence>MCIDKNYQRRDFSTKRYDSDSPPREYYLSSDSDSKIVPVSLTNAFLEASVEFESILDQTAESDVPRTPPPRQAQIRFNSEDNDLHDQDENENASNEVQDLIAKMKNAEHRLFEYRIVNLSEESLVDPINSLFG</sequence>
<evidence type="ECO:0000313" key="2">
    <source>
        <dbReference type="Proteomes" id="UP000789525"/>
    </source>
</evidence>
<comment type="caution">
    <text evidence="1">The sequence shown here is derived from an EMBL/GenBank/DDBJ whole genome shotgun (WGS) entry which is preliminary data.</text>
</comment>
<keyword evidence="2" id="KW-1185">Reference proteome</keyword>
<reference evidence="1" key="1">
    <citation type="submission" date="2021-06" db="EMBL/GenBank/DDBJ databases">
        <authorList>
            <person name="Kallberg Y."/>
            <person name="Tangrot J."/>
            <person name="Rosling A."/>
        </authorList>
    </citation>
    <scope>NUCLEOTIDE SEQUENCE</scope>
    <source>
        <strain evidence="1">CL356</strain>
    </source>
</reference>
<name>A0ACA9KMD0_9GLOM</name>
<proteinExistence type="predicted"/>
<evidence type="ECO:0000313" key="1">
    <source>
        <dbReference type="EMBL" id="CAG8481192.1"/>
    </source>
</evidence>
<dbReference type="EMBL" id="CAJVPT010002439">
    <property type="protein sequence ID" value="CAG8481192.1"/>
    <property type="molecule type" value="Genomic_DNA"/>
</dbReference>
<organism evidence="1 2">
    <name type="scientific">Acaulospora colombiana</name>
    <dbReference type="NCBI Taxonomy" id="27376"/>
    <lineage>
        <taxon>Eukaryota</taxon>
        <taxon>Fungi</taxon>
        <taxon>Fungi incertae sedis</taxon>
        <taxon>Mucoromycota</taxon>
        <taxon>Glomeromycotina</taxon>
        <taxon>Glomeromycetes</taxon>
        <taxon>Diversisporales</taxon>
        <taxon>Acaulosporaceae</taxon>
        <taxon>Acaulospora</taxon>
    </lineage>
</organism>
<gene>
    <name evidence="1" type="ORF">ACOLOM_LOCUS1992</name>
</gene>